<name>A0A8C9L6I7_PAVCR</name>
<proteinExistence type="predicted"/>
<evidence type="ECO:0000256" key="7">
    <source>
        <dbReference type="ARBA" id="ARBA00023157"/>
    </source>
</evidence>
<dbReference type="SUPFAM" id="SSF100895">
    <property type="entry name" value="Kazal-type serine protease inhibitors"/>
    <property type="match status" value="1"/>
</dbReference>
<evidence type="ECO:0000256" key="3">
    <source>
        <dbReference type="ARBA" id="ARBA00022525"/>
    </source>
</evidence>
<dbReference type="Ensembl" id="ENSPSTT00000006091.1">
    <property type="protein sequence ID" value="ENSPSTP00000005806.1"/>
    <property type="gene ID" value="ENSPSTG00000004095.1"/>
</dbReference>
<keyword evidence="7" id="KW-1015">Disulfide bond</keyword>
<evidence type="ECO:0000256" key="4">
    <source>
        <dbReference type="ARBA" id="ARBA00022690"/>
    </source>
</evidence>
<feature type="signal peptide" evidence="9">
    <location>
        <begin position="1"/>
        <end position="20"/>
    </location>
</feature>
<keyword evidence="4" id="KW-0646">Protease inhibitor</keyword>
<reference evidence="11" key="2">
    <citation type="submission" date="2025-09" db="UniProtKB">
        <authorList>
            <consortium name="Ensembl"/>
        </authorList>
    </citation>
    <scope>IDENTIFICATION</scope>
</reference>
<dbReference type="InterPro" id="IPR002350">
    <property type="entry name" value="Kazal_dom"/>
</dbReference>
<keyword evidence="9" id="KW-0732">Signal</keyword>
<evidence type="ECO:0000256" key="9">
    <source>
        <dbReference type="SAM" id="SignalP"/>
    </source>
</evidence>
<evidence type="ECO:0000256" key="6">
    <source>
        <dbReference type="ARBA" id="ARBA00022900"/>
    </source>
</evidence>
<dbReference type="SMART" id="SM00280">
    <property type="entry name" value="KAZAL"/>
    <property type="match status" value="1"/>
</dbReference>
<evidence type="ECO:0000259" key="10">
    <source>
        <dbReference type="PROSITE" id="PS51465"/>
    </source>
</evidence>
<comment type="subcellular location">
    <subcellularLocation>
        <location evidence="1">Secreted</location>
    </subcellularLocation>
</comment>
<dbReference type="InterPro" id="IPR036058">
    <property type="entry name" value="Kazal_dom_sf"/>
</dbReference>
<sequence>MGTQNSLFLLHLFFQPLVQRWAVRLRKRGGCRISDLCCLKLAMTLQASVEPALNVISFSLQLDCDRILHGVKGGRIFCSESSQPVCGTDGKTYKNECDLCSGVGWEGNIFPKWYSFGKGLESCVILL</sequence>
<dbReference type="CDD" id="cd00104">
    <property type="entry name" value="KAZAL_FS"/>
    <property type="match status" value="1"/>
</dbReference>
<organism evidence="11 12">
    <name type="scientific">Pavo cristatus</name>
    <name type="common">Indian peafowl</name>
    <name type="synonym">Blue peafowl</name>
    <dbReference type="NCBI Taxonomy" id="9049"/>
    <lineage>
        <taxon>Eukaryota</taxon>
        <taxon>Metazoa</taxon>
        <taxon>Chordata</taxon>
        <taxon>Craniata</taxon>
        <taxon>Vertebrata</taxon>
        <taxon>Euteleostomi</taxon>
        <taxon>Archelosauria</taxon>
        <taxon>Archosauria</taxon>
        <taxon>Dinosauria</taxon>
        <taxon>Saurischia</taxon>
        <taxon>Theropoda</taxon>
        <taxon>Coelurosauria</taxon>
        <taxon>Aves</taxon>
        <taxon>Neognathae</taxon>
        <taxon>Galloanserae</taxon>
        <taxon>Galliformes</taxon>
        <taxon>Phasianidae</taxon>
        <taxon>Phasianinae</taxon>
        <taxon>Pavo</taxon>
    </lineage>
</organism>
<evidence type="ECO:0000256" key="1">
    <source>
        <dbReference type="ARBA" id="ARBA00004613"/>
    </source>
</evidence>
<keyword evidence="12" id="KW-1185">Reference proteome</keyword>
<protein>
    <recommendedName>
        <fullName evidence="2">Ovomucoid</fullName>
    </recommendedName>
</protein>
<accession>A0A8C9L6I7</accession>
<dbReference type="Proteomes" id="UP000694428">
    <property type="component" value="Unplaced"/>
</dbReference>
<dbReference type="InterPro" id="IPR050159">
    <property type="entry name" value="Kazal-type_SerProtInhib"/>
</dbReference>
<feature type="domain" description="Kazal-like" evidence="10">
    <location>
        <begin position="58"/>
        <end position="101"/>
    </location>
</feature>
<keyword evidence="3" id="KW-0964">Secreted</keyword>
<evidence type="ECO:0000313" key="11">
    <source>
        <dbReference type="Ensembl" id="ENSPSTP00000005806.1"/>
    </source>
</evidence>
<evidence type="ECO:0000256" key="2">
    <source>
        <dbReference type="ARBA" id="ARBA00019248"/>
    </source>
</evidence>
<dbReference type="PANTHER" id="PTHR47499:SF1">
    <property type="entry name" value="SERINE PROTEASE INHIBITOR KAZAL-TYPE 7"/>
    <property type="match status" value="1"/>
</dbReference>
<reference evidence="11" key="1">
    <citation type="submission" date="2025-08" db="UniProtKB">
        <authorList>
            <consortium name="Ensembl"/>
        </authorList>
    </citation>
    <scope>IDENTIFICATION</scope>
</reference>
<feature type="chain" id="PRO_5034186970" description="Ovomucoid" evidence="9">
    <location>
        <begin position="21"/>
        <end position="127"/>
    </location>
</feature>
<dbReference type="PROSITE" id="PS00282">
    <property type="entry name" value="KAZAL_1"/>
    <property type="match status" value="1"/>
</dbReference>
<keyword evidence="8" id="KW-0325">Glycoprotein</keyword>
<keyword evidence="5" id="KW-0677">Repeat</keyword>
<evidence type="ECO:0000256" key="5">
    <source>
        <dbReference type="ARBA" id="ARBA00022737"/>
    </source>
</evidence>
<dbReference type="Pfam" id="PF00050">
    <property type="entry name" value="Kazal_1"/>
    <property type="match status" value="1"/>
</dbReference>
<dbReference type="AlphaFoldDB" id="A0A8C9L6I7"/>
<dbReference type="GO" id="GO:0004867">
    <property type="term" value="F:serine-type endopeptidase inhibitor activity"/>
    <property type="evidence" value="ECO:0007669"/>
    <property type="project" value="UniProtKB-KW"/>
</dbReference>
<evidence type="ECO:0000256" key="8">
    <source>
        <dbReference type="ARBA" id="ARBA00023180"/>
    </source>
</evidence>
<dbReference type="Gene3D" id="3.30.60.30">
    <property type="match status" value="1"/>
</dbReference>
<evidence type="ECO:0000313" key="12">
    <source>
        <dbReference type="Proteomes" id="UP000694428"/>
    </source>
</evidence>
<dbReference type="PANTHER" id="PTHR47499">
    <property type="entry name" value="SERINE PROTEASE INHIBITOR KAZAL-TYPE 7 SPINK7"/>
    <property type="match status" value="1"/>
</dbReference>
<dbReference type="GO" id="GO:0005615">
    <property type="term" value="C:extracellular space"/>
    <property type="evidence" value="ECO:0007669"/>
    <property type="project" value="UniProtKB-ARBA"/>
</dbReference>
<keyword evidence="6" id="KW-0722">Serine protease inhibitor</keyword>
<dbReference type="PROSITE" id="PS51465">
    <property type="entry name" value="KAZAL_2"/>
    <property type="match status" value="1"/>
</dbReference>